<protein>
    <submittedName>
        <fullName evidence="1">Uncharacterized protein</fullName>
    </submittedName>
</protein>
<dbReference type="EMBL" id="UOFC01000258">
    <property type="protein sequence ID" value="VAW49145.1"/>
    <property type="molecule type" value="Genomic_DNA"/>
</dbReference>
<dbReference type="AlphaFoldDB" id="A0A3B0VZX8"/>
<reference evidence="1" key="1">
    <citation type="submission" date="2018-06" db="EMBL/GenBank/DDBJ databases">
        <authorList>
            <person name="Zhirakovskaya E."/>
        </authorList>
    </citation>
    <scope>NUCLEOTIDE SEQUENCE</scope>
</reference>
<accession>A0A3B0VZX8</accession>
<name>A0A3B0VZX8_9ZZZZ</name>
<gene>
    <name evidence="1" type="ORF">MNBD_GAMMA03-124</name>
</gene>
<organism evidence="1">
    <name type="scientific">hydrothermal vent metagenome</name>
    <dbReference type="NCBI Taxonomy" id="652676"/>
    <lineage>
        <taxon>unclassified sequences</taxon>
        <taxon>metagenomes</taxon>
        <taxon>ecological metagenomes</taxon>
    </lineage>
</organism>
<evidence type="ECO:0000313" key="1">
    <source>
        <dbReference type="EMBL" id="VAW49145.1"/>
    </source>
</evidence>
<sequence length="255" mass="29323">MNDTMTTEEYITDHCRANLQKAIDAERFPSWKRACGIDDLTFLCHGLRRCMSAIKSGCHYLQVTDEIYGKVICHSTYFNALKSPRRADMVKAVEKQSYQQQSASLSSLSINYLKPFPELDEYRVEAADGHFIQHACHTAKNSKGKVFAAGFIYALNLRIGLLRPLCVVTNGTVRNHEIPALRTYIEQRDGKKERLCKHLYVYDMAAIDFAWWNKQKQRQNFMISMLKENAVASFIESIPFDRNDERNTGVESYSV</sequence>
<proteinExistence type="predicted"/>